<evidence type="ECO:0000259" key="1">
    <source>
        <dbReference type="Pfam" id="PF12728"/>
    </source>
</evidence>
<feature type="domain" description="Helix-turn-helix" evidence="1">
    <location>
        <begin position="13"/>
        <end position="64"/>
    </location>
</feature>
<reference evidence="2" key="1">
    <citation type="submission" date="2023-07" db="EMBL/GenBank/DDBJ databases">
        <authorList>
            <person name="Pelsma A.J. K."/>
        </authorList>
    </citation>
    <scope>NUCLEOTIDE SEQUENCE</scope>
</reference>
<evidence type="ECO:0000313" key="2">
    <source>
        <dbReference type="EMBL" id="CAJ0857123.1"/>
    </source>
</evidence>
<sequence>MAKLNTPAPGPLFLTSREVRDMLRLGKSAFADFRKRNPSFPQPVRWIGGQYRFPKDEVLAWLDAACGGRDAAE</sequence>
<proteinExistence type="predicted"/>
<accession>A0AA48LXU0</accession>
<organism evidence="2">
    <name type="scientific">freshwater sediment metagenome</name>
    <dbReference type="NCBI Taxonomy" id="556182"/>
    <lineage>
        <taxon>unclassified sequences</taxon>
        <taxon>metagenomes</taxon>
        <taxon>ecological metagenomes</taxon>
    </lineage>
</organism>
<dbReference type="Pfam" id="PF12728">
    <property type="entry name" value="HTH_17"/>
    <property type="match status" value="1"/>
</dbReference>
<protein>
    <recommendedName>
        <fullName evidence="1">Helix-turn-helix domain-containing protein</fullName>
    </recommendedName>
</protein>
<gene>
    <name evidence="2" type="ORF">AMST5_00985</name>
</gene>
<name>A0AA48LXU0_9ZZZZ</name>
<dbReference type="AlphaFoldDB" id="A0AA48LXU0"/>
<dbReference type="InterPro" id="IPR041657">
    <property type="entry name" value="HTH_17"/>
</dbReference>
<dbReference type="EMBL" id="OY288114">
    <property type="protein sequence ID" value="CAJ0857123.1"/>
    <property type="molecule type" value="Genomic_DNA"/>
</dbReference>